<comment type="similarity">
    <text evidence="5">Belongs to the Omp25/RopB family.</text>
</comment>
<dbReference type="EMBL" id="JBAFUR010000002">
    <property type="protein sequence ID" value="MFG1252355.1"/>
    <property type="molecule type" value="Genomic_DNA"/>
</dbReference>
<protein>
    <submittedName>
        <fullName evidence="8">Outer membrane protein</fullName>
    </submittedName>
</protein>
<dbReference type="Proteomes" id="UP001604043">
    <property type="component" value="Unassembled WGS sequence"/>
</dbReference>
<sequence>MRARSSAAVVASLALILGASHGALAAPPVEQPAFSWTGFTVGLDVGYAWAQASGQDCNWGRNKCPAYSTGADGIVGGAYAAFNWQVDHIVLGIEGDIEGSAVTGTSAFSSPFTNYLYGHAVDESWQASLRARLGYAFDRTLVYVTGGVAYADVFNNLWRLGKSFHAYSETRPGWTVGAGVEQALSDHFTARLEYRYTGFDSSENSVGTNSTILQDLNQQAIRMGIGYKF</sequence>
<evidence type="ECO:0000256" key="3">
    <source>
        <dbReference type="ARBA" id="ARBA00023136"/>
    </source>
</evidence>
<evidence type="ECO:0000256" key="4">
    <source>
        <dbReference type="ARBA" id="ARBA00023237"/>
    </source>
</evidence>
<dbReference type="InterPro" id="IPR051692">
    <property type="entry name" value="OMP-like"/>
</dbReference>
<accession>A0ABW6ZEX4</accession>
<comment type="subcellular location">
    <subcellularLocation>
        <location evidence="1">Cell outer membrane</location>
    </subcellularLocation>
</comment>
<dbReference type="InterPro" id="IPR027385">
    <property type="entry name" value="Beta-barrel_OMP"/>
</dbReference>
<comment type="caution">
    <text evidence="8">The sequence shown here is derived from an EMBL/GenBank/DDBJ whole genome shotgun (WGS) entry which is preliminary data.</text>
</comment>
<gene>
    <name evidence="8" type="ORF">V5F30_09090</name>
</gene>
<keyword evidence="9" id="KW-1185">Reference proteome</keyword>
<dbReference type="PANTHER" id="PTHR34001:SF3">
    <property type="entry name" value="BLL7405 PROTEIN"/>
    <property type="match status" value="1"/>
</dbReference>
<evidence type="ECO:0000256" key="2">
    <source>
        <dbReference type="ARBA" id="ARBA00022729"/>
    </source>
</evidence>
<name>A0ABW6ZEX4_9HYPH</name>
<dbReference type="Pfam" id="PF13505">
    <property type="entry name" value="OMP_b-brl"/>
    <property type="match status" value="1"/>
</dbReference>
<organism evidence="8 9">
    <name type="scientific">Xanthobacter aminoxidans</name>
    <dbReference type="NCBI Taxonomy" id="186280"/>
    <lineage>
        <taxon>Bacteria</taxon>
        <taxon>Pseudomonadati</taxon>
        <taxon>Pseudomonadota</taxon>
        <taxon>Alphaproteobacteria</taxon>
        <taxon>Hyphomicrobiales</taxon>
        <taxon>Xanthobacteraceae</taxon>
        <taxon>Xanthobacter</taxon>
    </lineage>
</organism>
<feature type="domain" description="Outer membrane protein beta-barrel" evidence="7">
    <location>
        <begin position="13"/>
        <end position="229"/>
    </location>
</feature>
<reference evidence="8 9" key="1">
    <citation type="submission" date="2024-02" db="EMBL/GenBank/DDBJ databases">
        <title>Expansion and revision of Xanthobacter and proposal of Roseixanthobacter gen. nov.</title>
        <authorList>
            <person name="Soltysiak M.P.M."/>
            <person name="Jalihal A."/>
            <person name="Ory A."/>
            <person name="Chrisophersen C."/>
            <person name="Lee A.D."/>
            <person name="Boulton J."/>
            <person name="Springer M."/>
        </authorList>
    </citation>
    <scope>NUCLEOTIDE SEQUENCE [LARGE SCALE GENOMIC DNA]</scope>
    <source>
        <strain evidence="8 9">CB5</strain>
    </source>
</reference>
<feature type="signal peptide" evidence="6">
    <location>
        <begin position="1"/>
        <end position="25"/>
    </location>
</feature>
<keyword evidence="4" id="KW-0998">Cell outer membrane</keyword>
<keyword evidence="2 6" id="KW-0732">Signal</keyword>
<evidence type="ECO:0000256" key="1">
    <source>
        <dbReference type="ARBA" id="ARBA00004442"/>
    </source>
</evidence>
<dbReference type="PANTHER" id="PTHR34001">
    <property type="entry name" value="BLL7405 PROTEIN"/>
    <property type="match status" value="1"/>
</dbReference>
<keyword evidence="3" id="KW-0472">Membrane</keyword>
<feature type="chain" id="PRO_5047031409" evidence="6">
    <location>
        <begin position="26"/>
        <end position="229"/>
    </location>
</feature>
<dbReference type="SUPFAM" id="SSF56925">
    <property type="entry name" value="OMPA-like"/>
    <property type="match status" value="1"/>
</dbReference>
<evidence type="ECO:0000256" key="5">
    <source>
        <dbReference type="ARBA" id="ARBA00038306"/>
    </source>
</evidence>
<dbReference type="Gene3D" id="2.40.160.20">
    <property type="match status" value="1"/>
</dbReference>
<evidence type="ECO:0000256" key="6">
    <source>
        <dbReference type="SAM" id="SignalP"/>
    </source>
</evidence>
<evidence type="ECO:0000313" key="9">
    <source>
        <dbReference type="Proteomes" id="UP001604043"/>
    </source>
</evidence>
<evidence type="ECO:0000259" key="7">
    <source>
        <dbReference type="Pfam" id="PF13505"/>
    </source>
</evidence>
<dbReference type="InterPro" id="IPR011250">
    <property type="entry name" value="OMP/PagP_B-barrel"/>
</dbReference>
<dbReference type="RefSeq" id="WP_394008236.1">
    <property type="nucleotide sequence ID" value="NZ_JBAFUR010000002.1"/>
</dbReference>
<evidence type="ECO:0000313" key="8">
    <source>
        <dbReference type="EMBL" id="MFG1252355.1"/>
    </source>
</evidence>
<proteinExistence type="inferred from homology"/>